<dbReference type="EMBL" id="SRLO01008669">
    <property type="protein sequence ID" value="TNN27230.1"/>
    <property type="molecule type" value="Genomic_DNA"/>
</dbReference>
<dbReference type="InterPro" id="IPR001991">
    <property type="entry name" value="Na-dicarboxylate_symporter"/>
</dbReference>
<evidence type="ECO:0000256" key="5">
    <source>
        <dbReference type="ARBA" id="ARBA00023136"/>
    </source>
</evidence>
<dbReference type="SUPFAM" id="SSF118215">
    <property type="entry name" value="Proton glutamate symport protein"/>
    <property type="match status" value="1"/>
</dbReference>
<dbReference type="GO" id="GO:0015293">
    <property type="term" value="F:symporter activity"/>
    <property type="evidence" value="ECO:0007669"/>
    <property type="project" value="UniProtKB-UniRule"/>
</dbReference>
<evidence type="ECO:0000256" key="2">
    <source>
        <dbReference type="ARBA" id="ARBA00022448"/>
    </source>
</evidence>
<keyword evidence="6" id="KW-0769">Symport</keyword>
<dbReference type="Gene3D" id="1.10.3860.10">
    <property type="entry name" value="Sodium:dicarboxylate symporter"/>
    <property type="match status" value="1"/>
</dbReference>
<keyword evidence="5" id="KW-0472">Membrane</keyword>
<dbReference type="OrthoDB" id="5877963at2759"/>
<proteinExistence type="inferred from homology"/>
<dbReference type="Pfam" id="PF00375">
    <property type="entry name" value="SDF"/>
    <property type="match status" value="1"/>
</dbReference>
<comment type="similarity">
    <text evidence="6">Belongs to the dicarboxylate/amino acid:cation symporter (DAACS) (TC 2.A.23) family.</text>
</comment>
<dbReference type="Proteomes" id="UP000314294">
    <property type="component" value="Unassembled WGS sequence"/>
</dbReference>
<name>A0A4Z2EFB3_9TELE</name>
<keyword evidence="4" id="KW-1133">Transmembrane helix</keyword>
<evidence type="ECO:0000313" key="8">
    <source>
        <dbReference type="Proteomes" id="UP000314294"/>
    </source>
</evidence>
<keyword evidence="3" id="KW-0812">Transmembrane</keyword>
<dbReference type="InterPro" id="IPR036458">
    <property type="entry name" value="Na:dicarbo_symporter_sf"/>
</dbReference>
<comment type="caution">
    <text evidence="7">The sequence shown here is derived from an EMBL/GenBank/DDBJ whole genome shotgun (WGS) entry which is preliminary data.</text>
</comment>
<organism evidence="7 8">
    <name type="scientific">Liparis tanakae</name>
    <name type="common">Tanaka's snailfish</name>
    <dbReference type="NCBI Taxonomy" id="230148"/>
    <lineage>
        <taxon>Eukaryota</taxon>
        <taxon>Metazoa</taxon>
        <taxon>Chordata</taxon>
        <taxon>Craniata</taxon>
        <taxon>Vertebrata</taxon>
        <taxon>Euteleostomi</taxon>
        <taxon>Actinopterygii</taxon>
        <taxon>Neopterygii</taxon>
        <taxon>Teleostei</taxon>
        <taxon>Neoteleostei</taxon>
        <taxon>Acanthomorphata</taxon>
        <taxon>Eupercaria</taxon>
        <taxon>Perciformes</taxon>
        <taxon>Cottioidei</taxon>
        <taxon>Cottales</taxon>
        <taxon>Liparidae</taxon>
        <taxon>Liparis</taxon>
    </lineage>
</organism>
<dbReference type="GO" id="GO:0016020">
    <property type="term" value="C:membrane"/>
    <property type="evidence" value="ECO:0007669"/>
    <property type="project" value="UniProtKB-SubCell"/>
</dbReference>
<evidence type="ECO:0000256" key="1">
    <source>
        <dbReference type="ARBA" id="ARBA00004141"/>
    </source>
</evidence>
<evidence type="ECO:0000256" key="4">
    <source>
        <dbReference type="ARBA" id="ARBA00022989"/>
    </source>
</evidence>
<evidence type="ECO:0000256" key="3">
    <source>
        <dbReference type="ARBA" id="ARBA00022692"/>
    </source>
</evidence>
<accession>A0A4Z2EFB3</accession>
<reference evidence="7 8" key="1">
    <citation type="submission" date="2019-03" db="EMBL/GenBank/DDBJ databases">
        <title>First draft genome of Liparis tanakae, snailfish: a comprehensive survey of snailfish specific genes.</title>
        <authorList>
            <person name="Kim W."/>
            <person name="Song I."/>
            <person name="Jeong J.-H."/>
            <person name="Kim D."/>
            <person name="Kim S."/>
            <person name="Ryu S."/>
            <person name="Song J.Y."/>
            <person name="Lee S.K."/>
        </authorList>
    </citation>
    <scope>NUCLEOTIDE SEQUENCE [LARGE SCALE GENOMIC DNA]</scope>
    <source>
        <tissue evidence="7">Muscle</tissue>
    </source>
</reference>
<gene>
    <name evidence="7" type="primary">SLC1A1_3</name>
    <name evidence="7" type="ORF">EYF80_062627</name>
</gene>
<protein>
    <recommendedName>
        <fullName evidence="6">Amino acid transporter</fullName>
    </recommendedName>
</protein>
<evidence type="ECO:0000313" key="7">
    <source>
        <dbReference type="EMBL" id="TNN27230.1"/>
    </source>
</evidence>
<comment type="subcellular location">
    <subcellularLocation>
        <location evidence="1 6">Membrane</location>
        <topology evidence="1 6">Multi-pass membrane protein</topology>
    </subcellularLocation>
</comment>
<keyword evidence="2 6" id="KW-0813">Transport</keyword>
<evidence type="ECO:0000256" key="6">
    <source>
        <dbReference type="RuleBase" id="RU361216"/>
    </source>
</evidence>
<sequence length="100" mass="11035">MVCSFRTAGLPSRGAATTYVVQSMLDLSARETCLLVVIEYLLDRCNSVINVLSHCIGVALVDRAAKRDLQDGEELEMERYVLMGSCSVLLLFNPVHLQTT</sequence>
<dbReference type="AlphaFoldDB" id="A0A4Z2EFB3"/>
<keyword evidence="8" id="KW-1185">Reference proteome</keyword>